<dbReference type="Proteomes" id="UP000535501">
    <property type="component" value="Unassembled WGS sequence"/>
</dbReference>
<sequence>MEAERILAEAMPCEIRIATPTELGTLLDQDLFELLVLDVDLLGEVAPLVRRRQDSGTRVILTTLMAEDLARVDELPGSAAVAKPFFGDELAAAARAAFPLVPELDH</sequence>
<reference evidence="1 2" key="1">
    <citation type="submission" date="2020-08" db="EMBL/GenBank/DDBJ databases">
        <title>Genomic Encyclopedia of Type Strains, Phase IV (KMG-IV): sequencing the most valuable type-strain genomes for metagenomic binning, comparative biology and taxonomic classification.</title>
        <authorList>
            <person name="Goeker M."/>
        </authorList>
    </citation>
    <scope>NUCLEOTIDE SEQUENCE [LARGE SCALE GENOMIC DNA]</scope>
    <source>
        <strain evidence="1 2">DSM 102134</strain>
    </source>
</reference>
<gene>
    <name evidence="1" type="ORF">HNQ75_002621</name>
</gene>
<organism evidence="1 2">
    <name type="scientific">Pseudorhizobium flavum</name>
    <dbReference type="NCBI Taxonomy" id="1335061"/>
    <lineage>
        <taxon>Bacteria</taxon>
        <taxon>Pseudomonadati</taxon>
        <taxon>Pseudomonadota</taxon>
        <taxon>Alphaproteobacteria</taxon>
        <taxon>Hyphomicrobiales</taxon>
        <taxon>Rhizobiaceae</taxon>
        <taxon>Rhizobium/Agrobacterium group</taxon>
        <taxon>Pseudorhizobium</taxon>
    </lineage>
</organism>
<dbReference type="EMBL" id="JACHEJ010000006">
    <property type="protein sequence ID" value="MBB6180639.1"/>
    <property type="molecule type" value="Genomic_DNA"/>
</dbReference>
<name>A0A7W9YYB4_9HYPH</name>
<evidence type="ECO:0000313" key="2">
    <source>
        <dbReference type="Proteomes" id="UP000535501"/>
    </source>
</evidence>
<comment type="caution">
    <text evidence="1">The sequence shown here is derived from an EMBL/GenBank/DDBJ whole genome shotgun (WGS) entry which is preliminary data.</text>
</comment>
<dbReference type="RefSeq" id="WP_077549789.1">
    <property type="nucleotide sequence ID" value="NZ_CANLQM010000001.1"/>
</dbReference>
<dbReference type="Gene3D" id="3.40.50.2300">
    <property type="match status" value="1"/>
</dbReference>
<accession>A0A7W9YYB4</accession>
<keyword evidence="1" id="KW-0238">DNA-binding</keyword>
<proteinExistence type="predicted"/>
<dbReference type="AlphaFoldDB" id="A0A7W9YYB4"/>
<keyword evidence="2" id="KW-1185">Reference proteome</keyword>
<protein>
    <submittedName>
        <fullName evidence="1">DNA-binding response OmpR family regulator</fullName>
    </submittedName>
</protein>
<evidence type="ECO:0000313" key="1">
    <source>
        <dbReference type="EMBL" id="MBB6180639.1"/>
    </source>
</evidence>
<dbReference type="GO" id="GO:0003677">
    <property type="term" value="F:DNA binding"/>
    <property type="evidence" value="ECO:0007669"/>
    <property type="project" value="UniProtKB-KW"/>
</dbReference>